<proteinExistence type="predicted"/>
<protein>
    <recommendedName>
        <fullName evidence="1">DUF7222 domain-containing protein</fullName>
    </recommendedName>
</protein>
<dbReference type="KEGG" id="eva:EIB75_08135"/>
<dbReference type="EMBL" id="CP034160">
    <property type="protein sequence ID" value="AZI55214.1"/>
    <property type="molecule type" value="Genomic_DNA"/>
</dbReference>
<name>A0A3G8ZL16_9FLAO</name>
<reference evidence="3" key="1">
    <citation type="submission" date="2018-11" db="EMBL/GenBank/DDBJ databases">
        <title>Proposal to divide the Flavobacteriaceae and reorganize its genera based on Amino Acid Identity values calculated from whole genome sequences.</title>
        <authorList>
            <person name="Nicholson A.C."/>
            <person name="Gulvik C.A."/>
            <person name="Whitney A.M."/>
            <person name="Sheth M."/>
            <person name="Batra D."/>
            <person name="Pryor J."/>
            <person name="Bernardet J.-F."/>
            <person name="Hugo C."/>
            <person name="Kampfer P."/>
            <person name="Newman J.D."/>
            <person name="McQuiston J.R."/>
        </authorList>
    </citation>
    <scope>NUCLEOTIDE SEQUENCE [LARGE SCALE GENOMIC DNA]</scope>
    <source>
        <strain evidence="3">H6466</strain>
    </source>
</reference>
<accession>A0A3G8ZL16</accession>
<evidence type="ECO:0000313" key="2">
    <source>
        <dbReference type="EMBL" id="AZI55214.1"/>
    </source>
</evidence>
<dbReference type="RefSeq" id="WP_124986334.1">
    <property type="nucleotide sequence ID" value="NZ_CP034160.1"/>
</dbReference>
<dbReference type="AlphaFoldDB" id="A0A3G8ZL16"/>
<organism evidence="2 3">
    <name type="scientific">Epilithonimonas vandammei</name>
    <dbReference type="NCBI Taxonomy" id="2487072"/>
    <lineage>
        <taxon>Bacteria</taxon>
        <taxon>Pseudomonadati</taxon>
        <taxon>Bacteroidota</taxon>
        <taxon>Flavobacteriia</taxon>
        <taxon>Flavobacteriales</taxon>
        <taxon>Weeksellaceae</taxon>
        <taxon>Chryseobacterium group</taxon>
        <taxon>Epilithonimonas</taxon>
    </lineage>
</organism>
<evidence type="ECO:0000313" key="3">
    <source>
        <dbReference type="Proteomes" id="UP000272316"/>
    </source>
</evidence>
<dbReference type="Proteomes" id="UP000272316">
    <property type="component" value="Chromosome"/>
</dbReference>
<gene>
    <name evidence="2" type="ORF">EIB75_08135</name>
</gene>
<sequence>MKTKKTLSNFFKNCSNPELFKKVWKQGNVPFEQVKKYPNDYYAANTGAVLGMIYYADTCKFAKKNVWLILEQLSEYEAEIGESLKKPSDVEHFQNWLSWFAWENMMYELINYLEK</sequence>
<evidence type="ECO:0000259" key="1">
    <source>
        <dbReference type="Pfam" id="PF23864"/>
    </source>
</evidence>
<dbReference type="Pfam" id="PF23864">
    <property type="entry name" value="DUF7222"/>
    <property type="match status" value="1"/>
</dbReference>
<feature type="domain" description="DUF7222" evidence="1">
    <location>
        <begin position="45"/>
        <end position="114"/>
    </location>
</feature>
<dbReference type="InterPro" id="IPR055646">
    <property type="entry name" value="DUF7222"/>
</dbReference>